<name>A0ACC2TZG2_9FUNG</name>
<proteinExistence type="predicted"/>
<accession>A0ACC2TZG2</accession>
<dbReference type="EMBL" id="QTSX02001597">
    <property type="protein sequence ID" value="KAJ9080140.1"/>
    <property type="molecule type" value="Genomic_DNA"/>
</dbReference>
<evidence type="ECO:0000313" key="2">
    <source>
        <dbReference type="Proteomes" id="UP001165960"/>
    </source>
</evidence>
<comment type="caution">
    <text evidence="1">The sequence shown here is derived from an EMBL/GenBank/DDBJ whole genome shotgun (WGS) entry which is preliminary data.</text>
</comment>
<evidence type="ECO:0000313" key="1">
    <source>
        <dbReference type="EMBL" id="KAJ9080140.1"/>
    </source>
</evidence>
<gene>
    <name evidence="1" type="ORF">DSO57_1028157</name>
</gene>
<keyword evidence="2" id="KW-1185">Reference proteome</keyword>
<organism evidence="1 2">
    <name type="scientific">Entomophthora muscae</name>
    <dbReference type="NCBI Taxonomy" id="34485"/>
    <lineage>
        <taxon>Eukaryota</taxon>
        <taxon>Fungi</taxon>
        <taxon>Fungi incertae sedis</taxon>
        <taxon>Zoopagomycota</taxon>
        <taxon>Entomophthoromycotina</taxon>
        <taxon>Entomophthoromycetes</taxon>
        <taxon>Entomophthorales</taxon>
        <taxon>Entomophthoraceae</taxon>
        <taxon>Entomophthora</taxon>
    </lineage>
</organism>
<dbReference type="Proteomes" id="UP001165960">
    <property type="component" value="Unassembled WGS sequence"/>
</dbReference>
<reference evidence="1" key="1">
    <citation type="submission" date="2022-04" db="EMBL/GenBank/DDBJ databases">
        <title>Genome of the entomopathogenic fungus Entomophthora muscae.</title>
        <authorList>
            <person name="Elya C."/>
            <person name="Lovett B.R."/>
            <person name="Lee E."/>
            <person name="Macias A.M."/>
            <person name="Hajek A.E."/>
            <person name="De Bivort B.L."/>
            <person name="Kasson M.T."/>
            <person name="De Fine Licht H.H."/>
            <person name="Stajich J.E."/>
        </authorList>
    </citation>
    <scope>NUCLEOTIDE SEQUENCE</scope>
    <source>
        <strain evidence="1">Berkeley</strain>
    </source>
</reference>
<protein>
    <submittedName>
        <fullName evidence="1">Uncharacterized protein</fullName>
    </submittedName>
</protein>
<sequence length="156" mass="17728">MNPEDLLIDFTNEDSPKLSETKTAFGSKFLLGNTTDRNDNTKKEQSKNESDSLLYQPWWSQPQATSYPGSGTQSPLVFIANQQNTSLLPNSPPQHTVQEDKEILIRKILAHQEVLKRKLVDLEEVRKTYDQEATDCQILKSYAENLLSSKVVRDST</sequence>